<reference evidence="2" key="3">
    <citation type="submission" date="2015-06" db="UniProtKB">
        <authorList>
            <consortium name="EnsemblMetazoa"/>
        </authorList>
    </citation>
    <scope>IDENTIFICATION</scope>
</reference>
<dbReference type="OrthoDB" id="6508428at2759"/>
<name>R7UKZ0_CAPTE</name>
<gene>
    <name evidence="1" type="ORF">CAPTEDRAFT_190126</name>
</gene>
<evidence type="ECO:0000313" key="1">
    <source>
        <dbReference type="EMBL" id="ELU07204.1"/>
    </source>
</evidence>
<dbReference type="Proteomes" id="UP000014760">
    <property type="component" value="Unassembled WGS sequence"/>
</dbReference>
<dbReference type="EMBL" id="KB300094">
    <property type="protein sequence ID" value="ELU07204.1"/>
    <property type="molecule type" value="Genomic_DNA"/>
</dbReference>
<reference evidence="3" key="1">
    <citation type="submission" date="2012-12" db="EMBL/GenBank/DDBJ databases">
        <authorList>
            <person name="Hellsten U."/>
            <person name="Grimwood J."/>
            <person name="Chapman J.A."/>
            <person name="Shapiro H."/>
            <person name="Aerts A."/>
            <person name="Otillar R.P."/>
            <person name="Terry A.Y."/>
            <person name="Boore J.L."/>
            <person name="Simakov O."/>
            <person name="Marletaz F."/>
            <person name="Cho S.-J."/>
            <person name="Edsinger-Gonzales E."/>
            <person name="Havlak P."/>
            <person name="Kuo D.-H."/>
            <person name="Larsson T."/>
            <person name="Lv J."/>
            <person name="Arendt D."/>
            <person name="Savage R."/>
            <person name="Osoegawa K."/>
            <person name="de Jong P."/>
            <person name="Lindberg D.R."/>
            <person name="Seaver E.C."/>
            <person name="Weisblat D.A."/>
            <person name="Putnam N.H."/>
            <person name="Grigoriev I.V."/>
            <person name="Rokhsar D.S."/>
        </authorList>
    </citation>
    <scope>NUCLEOTIDE SEQUENCE</scope>
    <source>
        <strain evidence="3">I ESC-2004</strain>
    </source>
</reference>
<evidence type="ECO:0000313" key="2">
    <source>
        <dbReference type="EnsemblMetazoa" id="CapteP190126"/>
    </source>
</evidence>
<organism evidence="1">
    <name type="scientific">Capitella teleta</name>
    <name type="common">Polychaete worm</name>
    <dbReference type="NCBI Taxonomy" id="283909"/>
    <lineage>
        <taxon>Eukaryota</taxon>
        <taxon>Metazoa</taxon>
        <taxon>Spiralia</taxon>
        <taxon>Lophotrochozoa</taxon>
        <taxon>Annelida</taxon>
        <taxon>Polychaeta</taxon>
        <taxon>Sedentaria</taxon>
        <taxon>Scolecida</taxon>
        <taxon>Capitellidae</taxon>
        <taxon>Capitella</taxon>
    </lineage>
</organism>
<dbReference type="AlphaFoldDB" id="R7UKZ0"/>
<protein>
    <submittedName>
        <fullName evidence="1 2">Uncharacterized protein</fullName>
    </submittedName>
</protein>
<sequence>MALRFHWDELAHLIWRRRVSETGRETCEVGEDWIRDMTKEKMNEQVMEVGKEEWKRLLQSTELTRKYAVESCADGSLGASVRMLLRGDCLPIRTNSCVDWRYGEEERDRDHFAPEEGTGMMGSDPQLLSTIEKRQNRPPRSTMEPPAMNVNRERDASWGTPATHLSGGWTRHFITDLHDWCITQPV</sequence>
<proteinExistence type="predicted"/>
<evidence type="ECO:0000313" key="3">
    <source>
        <dbReference type="Proteomes" id="UP000014760"/>
    </source>
</evidence>
<dbReference type="EnsemblMetazoa" id="CapteT190126">
    <property type="protein sequence ID" value="CapteP190126"/>
    <property type="gene ID" value="CapteG190126"/>
</dbReference>
<dbReference type="EMBL" id="AMQN01001133">
    <property type="status" value="NOT_ANNOTATED_CDS"/>
    <property type="molecule type" value="Genomic_DNA"/>
</dbReference>
<keyword evidence="3" id="KW-1185">Reference proteome</keyword>
<reference evidence="1 3" key="2">
    <citation type="journal article" date="2013" name="Nature">
        <title>Insights into bilaterian evolution from three spiralian genomes.</title>
        <authorList>
            <person name="Simakov O."/>
            <person name="Marletaz F."/>
            <person name="Cho S.J."/>
            <person name="Edsinger-Gonzales E."/>
            <person name="Havlak P."/>
            <person name="Hellsten U."/>
            <person name="Kuo D.H."/>
            <person name="Larsson T."/>
            <person name="Lv J."/>
            <person name="Arendt D."/>
            <person name="Savage R."/>
            <person name="Osoegawa K."/>
            <person name="de Jong P."/>
            <person name="Grimwood J."/>
            <person name="Chapman J.A."/>
            <person name="Shapiro H."/>
            <person name="Aerts A."/>
            <person name="Otillar R.P."/>
            <person name="Terry A.Y."/>
            <person name="Boore J.L."/>
            <person name="Grigoriev I.V."/>
            <person name="Lindberg D.R."/>
            <person name="Seaver E.C."/>
            <person name="Weisblat D.A."/>
            <person name="Putnam N.H."/>
            <person name="Rokhsar D.S."/>
        </authorList>
    </citation>
    <scope>NUCLEOTIDE SEQUENCE</scope>
    <source>
        <strain evidence="1 3">I ESC-2004</strain>
    </source>
</reference>
<accession>R7UKZ0</accession>
<dbReference type="HOGENOM" id="CLU_1455748_0_0_1"/>